<organism evidence="2 3">
    <name type="scientific">Lactiplantibacillus nangangensis</name>
    <dbReference type="NCBI Taxonomy" id="2559917"/>
    <lineage>
        <taxon>Bacteria</taxon>
        <taxon>Bacillati</taxon>
        <taxon>Bacillota</taxon>
        <taxon>Bacilli</taxon>
        <taxon>Lactobacillales</taxon>
        <taxon>Lactobacillaceae</taxon>
        <taxon>Lactiplantibacillus</taxon>
    </lineage>
</organism>
<feature type="domain" description="DUF4097" evidence="1">
    <location>
        <begin position="52"/>
        <end position="306"/>
    </location>
</feature>
<comment type="caution">
    <text evidence="2">The sequence shown here is derived from an EMBL/GenBank/DDBJ whole genome shotgun (WGS) entry which is preliminary data.</text>
</comment>
<gene>
    <name evidence="2" type="ORF">ACFP1L_00905</name>
</gene>
<dbReference type="Proteomes" id="UP001596171">
    <property type="component" value="Unassembled WGS sequence"/>
</dbReference>
<evidence type="ECO:0000313" key="2">
    <source>
        <dbReference type="EMBL" id="MFC6200450.1"/>
    </source>
</evidence>
<proteinExistence type="predicted"/>
<accession>A0ABW1SFF1</accession>
<reference evidence="3" key="1">
    <citation type="journal article" date="2019" name="Int. J. Syst. Evol. Microbiol.">
        <title>The Global Catalogue of Microorganisms (GCM) 10K type strain sequencing project: providing services to taxonomists for standard genome sequencing and annotation.</title>
        <authorList>
            <consortium name="The Broad Institute Genomics Platform"/>
            <consortium name="The Broad Institute Genome Sequencing Center for Infectious Disease"/>
            <person name="Wu L."/>
            <person name="Ma J."/>
        </authorList>
    </citation>
    <scope>NUCLEOTIDE SEQUENCE [LARGE SCALE GENOMIC DNA]</scope>
    <source>
        <strain evidence="3">CCM 8930</strain>
    </source>
</reference>
<name>A0ABW1SFF1_9LACO</name>
<sequence length="308" mass="33422">MKKTVKIGFLLLILGLILAILGIANNGIKTIYWHDGFHIAKRYTASAQPTKIKSITLKTGSNVIVRSGDHNSIRVTSSIDQPQITDNDGRITVTSSVKSYQSFNFQFTTPVNEATVITVAKGTKLDQLTAGRAQNGDVSLNSLNIGKLTAQPQGDLTLREVNVTQPLTDITAYNTRFNKVTAPSLTLKSTGDITIDHSQFEKSTSSITGNDDVTIRQTKLRSGQINGSDSDISLLDNQLAQQLAVKTTDGDIHVTTAPSSGINAHTDDGDLTVFSWHHDNQKSYQYQPKANQQYQLTTTDGDITVTAS</sequence>
<evidence type="ECO:0000259" key="1">
    <source>
        <dbReference type="Pfam" id="PF13349"/>
    </source>
</evidence>
<protein>
    <submittedName>
        <fullName evidence="2">DUF4097 family beta strand repeat-containing protein</fullName>
    </submittedName>
</protein>
<dbReference type="RefSeq" id="WP_137616221.1">
    <property type="nucleotide sequence ID" value="NZ_BJDI01000007.1"/>
</dbReference>
<dbReference type="EMBL" id="JBHSSE010000002">
    <property type="protein sequence ID" value="MFC6200450.1"/>
    <property type="molecule type" value="Genomic_DNA"/>
</dbReference>
<dbReference type="InterPro" id="IPR025164">
    <property type="entry name" value="Toastrack_DUF4097"/>
</dbReference>
<evidence type="ECO:0000313" key="3">
    <source>
        <dbReference type="Proteomes" id="UP001596171"/>
    </source>
</evidence>
<keyword evidence="3" id="KW-1185">Reference proteome</keyword>
<dbReference type="Pfam" id="PF13349">
    <property type="entry name" value="DUF4097"/>
    <property type="match status" value="1"/>
</dbReference>